<feature type="compositionally biased region" description="Polar residues" evidence="1">
    <location>
        <begin position="492"/>
        <end position="504"/>
    </location>
</feature>
<feature type="region of interest" description="Disordered" evidence="1">
    <location>
        <begin position="130"/>
        <end position="163"/>
    </location>
</feature>
<feature type="region of interest" description="Disordered" evidence="1">
    <location>
        <begin position="87"/>
        <end position="117"/>
    </location>
</feature>
<keyword evidence="3" id="KW-1185">Reference proteome</keyword>
<accession>A0AAD5S455</accession>
<feature type="compositionally biased region" description="Low complexity" evidence="1">
    <location>
        <begin position="296"/>
        <end position="308"/>
    </location>
</feature>
<evidence type="ECO:0000313" key="3">
    <source>
        <dbReference type="Proteomes" id="UP001212841"/>
    </source>
</evidence>
<feature type="compositionally biased region" description="Low complexity" evidence="1">
    <location>
        <begin position="470"/>
        <end position="480"/>
    </location>
</feature>
<feature type="compositionally biased region" description="Low complexity" evidence="1">
    <location>
        <begin position="323"/>
        <end position="339"/>
    </location>
</feature>
<gene>
    <name evidence="2" type="ORF">HK097_001697</name>
</gene>
<evidence type="ECO:0000313" key="2">
    <source>
        <dbReference type="EMBL" id="KAJ3043633.1"/>
    </source>
</evidence>
<feature type="compositionally biased region" description="Basic and acidic residues" evidence="1">
    <location>
        <begin position="508"/>
        <end position="532"/>
    </location>
</feature>
<sequence length="570" mass="61675">MASTTILNPNSGSSHLTPTTFLDPHHNAYHTHTLSSKPPSVKTTTSSHHTLSLFNFRPKLQPKRAASVQNFQAEDDAGREFRRVATEDVYTPRNGGGGGDQSSSSHNSNTRKNGVSKLLRMLKLDTMKWVRKRKGRESSAVPSLREEGGGDGSFLEGDRDVPSERRMSLVDSGHGDEDLAAALALSNGMRREKSKSPDIMDGSLFLPPQADVILPNSKITPSSIAIIDDPHASSLSPTSPTEEEIPTPTPTTTSEVEIRKQGRFTVYRQQSSSTPNPTGTKPPKSKRIFTFEKQASSPTFPSVSPTSSQISTLSDQTIPPTSPTSLSSSSYLNTTSTYPDVNILTTRSAEVYLSGGGKETKGGVRMGRKYLESEAERRRSEERERSESVATIPVESLRRLFYGPALPSSSSDVEVEDRPERRRLTVGAYPSASSKRTPSPLSSPMLSAVTHHSHTETRTSDSGSQKTHRSFGSFKSADGSSAGGGGDGQHELSVSTITSRSGRTFTLVRERSCGDLKEREAKEREREREDGRGSTAGSGKEGNGKEGKEVEKEKEKGGTGKGCNRFVVGE</sequence>
<feature type="region of interest" description="Disordered" evidence="1">
    <location>
        <begin position="1"/>
        <end position="48"/>
    </location>
</feature>
<proteinExistence type="predicted"/>
<feature type="compositionally biased region" description="Polar residues" evidence="1">
    <location>
        <begin position="309"/>
        <end position="318"/>
    </location>
</feature>
<feature type="compositionally biased region" description="Polar residues" evidence="1">
    <location>
        <begin position="1"/>
        <end position="20"/>
    </location>
</feature>
<dbReference type="Proteomes" id="UP001212841">
    <property type="component" value="Unassembled WGS sequence"/>
</dbReference>
<organism evidence="2 3">
    <name type="scientific">Rhizophlyctis rosea</name>
    <dbReference type="NCBI Taxonomy" id="64517"/>
    <lineage>
        <taxon>Eukaryota</taxon>
        <taxon>Fungi</taxon>
        <taxon>Fungi incertae sedis</taxon>
        <taxon>Chytridiomycota</taxon>
        <taxon>Chytridiomycota incertae sedis</taxon>
        <taxon>Chytridiomycetes</taxon>
        <taxon>Rhizophlyctidales</taxon>
        <taxon>Rhizophlyctidaceae</taxon>
        <taxon>Rhizophlyctis</taxon>
    </lineage>
</organism>
<feature type="compositionally biased region" description="Low complexity" evidence="1">
    <location>
        <begin position="33"/>
        <end position="48"/>
    </location>
</feature>
<reference evidence="2" key="1">
    <citation type="submission" date="2020-05" db="EMBL/GenBank/DDBJ databases">
        <title>Phylogenomic resolution of chytrid fungi.</title>
        <authorList>
            <person name="Stajich J.E."/>
            <person name="Amses K."/>
            <person name="Simmons R."/>
            <person name="Seto K."/>
            <person name="Myers J."/>
            <person name="Bonds A."/>
            <person name="Quandt C.A."/>
            <person name="Barry K."/>
            <person name="Liu P."/>
            <person name="Grigoriev I."/>
            <person name="Longcore J.E."/>
            <person name="James T.Y."/>
        </authorList>
    </citation>
    <scope>NUCLEOTIDE SEQUENCE</scope>
    <source>
        <strain evidence="2">JEL0318</strain>
    </source>
</reference>
<name>A0AAD5S455_9FUNG</name>
<feature type="compositionally biased region" description="Basic and acidic residues" evidence="1">
    <location>
        <begin position="542"/>
        <end position="558"/>
    </location>
</feature>
<feature type="compositionally biased region" description="Polar residues" evidence="1">
    <location>
        <begin position="267"/>
        <end position="279"/>
    </location>
</feature>
<feature type="compositionally biased region" description="Basic and acidic residues" evidence="1">
    <location>
        <begin position="369"/>
        <end position="387"/>
    </location>
</feature>
<feature type="compositionally biased region" description="Polar residues" evidence="1">
    <location>
        <begin position="431"/>
        <end position="445"/>
    </location>
</feature>
<evidence type="ECO:0000256" key="1">
    <source>
        <dbReference type="SAM" id="MobiDB-lite"/>
    </source>
</evidence>
<protein>
    <submittedName>
        <fullName evidence="2">Uncharacterized protein</fullName>
    </submittedName>
</protein>
<dbReference type="EMBL" id="JADGJD010001343">
    <property type="protein sequence ID" value="KAJ3043633.1"/>
    <property type="molecule type" value="Genomic_DNA"/>
</dbReference>
<dbReference type="AlphaFoldDB" id="A0AAD5S455"/>
<feature type="region of interest" description="Disordered" evidence="1">
    <location>
        <begin position="228"/>
        <end position="570"/>
    </location>
</feature>
<comment type="caution">
    <text evidence="2">The sequence shown here is derived from an EMBL/GenBank/DDBJ whole genome shotgun (WGS) entry which is preliminary data.</text>
</comment>